<gene>
    <name evidence="6" type="ORF">PoB_002510000</name>
</gene>
<evidence type="ECO:0000256" key="1">
    <source>
        <dbReference type="ARBA" id="ARBA00004141"/>
    </source>
</evidence>
<comment type="caution">
    <text evidence="6">The sequence shown here is derived from an EMBL/GenBank/DDBJ whole genome shotgun (WGS) entry which is preliminary data.</text>
</comment>
<keyword evidence="2" id="KW-0812">Transmembrane</keyword>
<accession>A0AAV3ZTY8</accession>
<name>A0AAV3ZTY8_9GAST</name>
<comment type="subcellular location">
    <subcellularLocation>
        <location evidence="1">Membrane</location>
        <topology evidence="1">Multi-pass membrane protein</topology>
    </subcellularLocation>
</comment>
<organism evidence="6 7">
    <name type="scientific">Plakobranchus ocellatus</name>
    <dbReference type="NCBI Taxonomy" id="259542"/>
    <lineage>
        <taxon>Eukaryota</taxon>
        <taxon>Metazoa</taxon>
        <taxon>Spiralia</taxon>
        <taxon>Lophotrochozoa</taxon>
        <taxon>Mollusca</taxon>
        <taxon>Gastropoda</taxon>
        <taxon>Heterobranchia</taxon>
        <taxon>Euthyneura</taxon>
        <taxon>Panpulmonata</taxon>
        <taxon>Sacoglossa</taxon>
        <taxon>Placobranchoidea</taxon>
        <taxon>Plakobranchidae</taxon>
        <taxon>Plakobranchus</taxon>
    </lineage>
</organism>
<protein>
    <submittedName>
        <fullName evidence="6">Uncharacterized protein</fullName>
    </submittedName>
</protein>
<evidence type="ECO:0000256" key="3">
    <source>
        <dbReference type="ARBA" id="ARBA00022989"/>
    </source>
</evidence>
<dbReference type="AlphaFoldDB" id="A0AAV3ZTY8"/>
<dbReference type="EMBL" id="BLXT01002860">
    <property type="protein sequence ID" value="GFN98594.1"/>
    <property type="molecule type" value="Genomic_DNA"/>
</dbReference>
<dbReference type="InterPro" id="IPR006603">
    <property type="entry name" value="PQ-loop_rpt"/>
</dbReference>
<dbReference type="Proteomes" id="UP000735302">
    <property type="component" value="Unassembled WGS sequence"/>
</dbReference>
<keyword evidence="3" id="KW-1133">Transmembrane helix</keyword>
<reference evidence="6 7" key="1">
    <citation type="journal article" date="2021" name="Elife">
        <title>Chloroplast acquisition without the gene transfer in kleptoplastic sea slugs, Plakobranchus ocellatus.</title>
        <authorList>
            <person name="Maeda T."/>
            <person name="Takahashi S."/>
            <person name="Yoshida T."/>
            <person name="Shimamura S."/>
            <person name="Takaki Y."/>
            <person name="Nagai Y."/>
            <person name="Toyoda A."/>
            <person name="Suzuki Y."/>
            <person name="Arimoto A."/>
            <person name="Ishii H."/>
            <person name="Satoh N."/>
            <person name="Nishiyama T."/>
            <person name="Hasebe M."/>
            <person name="Maruyama T."/>
            <person name="Minagawa J."/>
            <person name="Obokata J."/>
            <person name="Shigenobu S."/>
        </authorList>
    </citation>
    <scope>NUCLEOTIDE SEQUENCE [LARGE SCALE GENOMIC DNA]</scope>
</reference>
<evidence type="ECO:0000313" key="6">
    <source>
        <dbReference type="EMBL" id="GFN98594.1"/>
    </source>
</evidence>
<evidence type="ECO:0000256" key="2">
    <source>
        <dbReference type="ARBA" id="ARBA00022692"/>
    </source>
</evidence>
<feature type="compositionally biased region" description="Acidic residues" evidence="5">
    <location>
        <begin position="69"/>
        <end position="90"/>
    </location>
</feature>
<feature type="region of interest" description="Disordered" evidence="5">
    <location>
        <begin position="60"/>
        <end position="102"/>
    </location>
</feature>
<evidence type="ECO:0000256" key="5">
    <source>
        <dbReference type="SAM" id="MobiDB-lite"/>
    </source>
</evidence>
<feature type="compositionally biased region" description="Basic and acidic residues" evidence="5">
    <location>
        <begin position="91"/>
        <end position="102"/>
    </location>
</feature>
<dbReference type="Pfam" id="PF04193">
    <property type="entry name" value="PQ-loop"/>
    <property type="match status" value="1"/>
</dbReference>
<evidence type="ECO:0000256" key="4">
    <source>
        <dbReference type="ARBA" id="ARBA00023136"/>
    </source>
</evidence>
<keyword evidence="7" id="KW-1185">Reference proteome</keyword>
<keyword evidence="4" id="KW-0472">Membrane</keyword>
<sequence length="102" mass="12055">MAWSTQLWAVLDTTVLTVMLFYKLPQIYEIVEYGSSRGISMAYLALEFVSGTIRKIVKEEEKAEKEEKEEKEEEEDEENEEEEEEEDEGEKDVKQEPEKEKK</sequence>
<proteinExistence type="predicted"/>
<evidence type="ECO:0000313" key="7">
    <source>
        <dbReference type="Proteomes" id="UP000735302"/>
    </source>
</evidence>
<dbReference type="GO" id="GO:0016020">
    <property type="term" value="C:membrane"/>
    <property type="evidence" value="ECO:0007669"/>
    <property type="project" value="UniProtKB-SubCell"/>
</dbReference>